<dbReference type="Pfam" id="PF13911">
    <property type="entry name" value="AhpC-TSA_2"/>
    <property type="match status" value="1"/>
</dbReference>
<protein>
    <recommendedName>
        <fullName evidence="3">Alkyl hydroperoxide reductase subunit C/ Thiol specific antioxidant domain-containing protein</fullName>
    </recommendedName>
</protein>
<keyword evidence="2" id="KW-1185">Reference proteome</keyword>
<dbReference type="InterPro" id="IPR036249">
    <property type="entry name" value="Thioredoxin-like_sf"/>
</dbReference>
<sequence length="162" mass="18090">MTLELPSADKKSTIIAFLRHCGCPFAEKTFLSLRSIASSNPNISCIAISHSDQASTDKWLEVLGGAGNVRVIIDPERELYAQWGLGVSSLWHVLNPWSIWSVYKLGKEEGIWNRPTESGSRWQMSGAFRVDKEGVVRWGGRAQQADWIPDFREAVTVLESKA</sequence>
<evidence type="ECO:0008006" key="3">
    <source>
        <dbReference type="Google" id="ProtNLM"/>
    </source>
</evidence>
<evidence type="ECO:0000313" key="2">
    <source>
        <dbReference type="Proteomes" id="UP001276659"/>
    </source>
</evidence>
<proteinExistence type="predicted"/>
<dbReference type="SUPFAM" id="SSF52833">
    <property type="entry name" value="Thioredoxin-like"/>
    <property type="match status" value="1"/>
</dbReference>
<dbReference type="Gene3D" id="3.40.30.10">
    <property type="entry name" value="Glutaredoxin"/>
    <property type="match status" value="1"/>
</dbReference>
<name>A0AAD9ZDC8_9LECA</name>
<dbReference type="EMBL" id="JASNWA010000004">
    <property type="protein sequence ID" value="KAK3176407.1"/>
    <property type="molecule type" value="Genomic_DNA"/>
</dbReference>
<dbReference type="PANTHER" id="PTHR42336">
    <property type="entry name" value="THIOREDOXIN DOMAIN-CONTAINING PROTEIN-RELATED"/>
    <property type="match status" value="1"/>
</dbReference>
<dbReference type="Proteomes" id="UP001276659">
    <property type="component" value="Unassembled WGS sequence"/>
</dbReference>
<organism evidence="1 2">
    <name type="scientific">Lepraria neglecta</name>
    <dbReference type="NCBI Taxonomy" id="209136"/>
    <lineage>
        <taxon>Eukaryota</taxon>
        <taxon>Fungi</taxon>
        <taxon>Dikarya</taxon>
        <taxon>Ascomycota</taxon>
        <taxon>Pezizomycotina</taxon>
        <taxon>Lecanoromycetes</taxon>
        <taxon>OSLEUM clade</taxon>
        <taxon>Lecanoromycetidae</taxon>
        <taxon>Lecanorales</taxon>
        <taxon>Lecanorineae</taxon>
        <taxon>Stereocaulaceae</taxon>
        <taxon>Lepraria</taxon>
    </lineage>
</organism>
<reference evidence="1" key="1">
    <citation type="submission" date="2022-11" db="EMBL/GenBank/DDBJ databases">
        <title>Chromosomal genome sequence assembly and mating type (MAT) locus characterization of the leprose asexual lichenized fungus Lepraria neglecta (Nyl.) Erichsen.</title>
        <authorList>
            <person name="Allen J.L."/>
            <person name="Pfeffer B."/>
        </authorList>
    </citation>
    <scope>NUCLEOTIDE SEQUENCE</scope>
    <source>
        <strain evidence="1">Allen 5258</strain>
    </source>
</reference>
<comment type="caution">
    <text evidence="1">The sequence shown here is derived from an EMBL/GenBank/DDBJ whole genome shotgun (WGS) entry which is preliminary data.</text>
</comment>
<dbReference type="PANTHER" id="PTHR42336:SF1">
    <property type="entry name" value="ALKYL HYDROPEROXIDE REDUCTASE SUBUNIT C_ THIOL SPECIFIC ANTIOXIDANT DOMAIN-CONTAINING PROTEIN"/>
    <property type="match status" value="1"/>
</dbReference>
<accession>A0AAD9ZDC8</accession>
<dbReference type="AlphaFoldDB" id="A0AAD9ZDC8"/>
<dbReference type="InterPro" id="IPR032801">
    <property type="entry name" value="PXL2A/B/C"/>
</dbReference>
<gene>
    <name evidence="1" type="ORF">OEA41_007730</name>
</gene>
<evidence type="ECO:0000313" key="1">
    <source>
        <dbReference type="EMBL" id="KAK3176407.1"/>
    </source>
</evidence>